<proteinExistence type="predicted"/>
<sequence>MKYFISFILTLLLAGCNLFQKQQSAGESVASFWKDEVFVPVEKELYVIKDVTTRYASLTDSIPSLFFIMGDKLEIIAEGKELYKTERGYVEKEDMGDWEALKSKMTGEVLVESIYGDISDTISKYLNINQVSSEEYQKALKNKVDFLQRDTLAIVKKKGKLTFVCKQRTVYLKDDISELADKHFDMIYTYLGNIPAIDQYVVLEDTERSLAYILIDKTTGEKRRFEKFPFLSADKRYIINIGRDYYDRDRLISLYRIEHIKPLKIDTLVEGYTKSWDVYDLDKEPIFFSKNDYLYAPMNVVSNFFDEHNNPNKQRMYIKIGIKN</sequence>
<name>A0A1H2V6S6_9FLAO</name>
<dbReference type="PROSITE" id="PS51257">
    <property type="entry name" value="PROKAR_LIPOPROTEIN"/>
    <property type="match status" value="1"/>
</dbReference>
<evidence type="ECO:0000313" key="1">
    <source>
        <dbReference type="EMBL" id="SDW63634.1"/>
    </source>
</evidence>
<organism evidence="1 2">
    <name type="scientific">Capnocytophaga granulosa</name>
    <dbReference type="NCBI Taxonomy" id="45242"/>
    <lineage>
        <taxon>Bacteria</taxon>
        <taxon>Pseudomonadati</taxon>
        <taxon>Bacteroidota</taxon>
        <taxon>Flavobacteriia</taxon>
        <taxon>Flavobacteriales</taxon>
        <taxon>Flavobacteriaceae</taxon>
        <taxon>Capnocytophaga</taxon>
    </lineage>
</organism>
<dbReference type="Proteomes" id="UP000182771">
    <property type="component" value="Unassembled WGS sequence"/>
</dbReference>
<comment type="caution">
    <text evidence="1">The sequence shown here is derived from an EMBL/GenBank/DDBJ whole genome shotgun (WGS) entry which is preliminary data.</text>
</comment>
<dbReference type="GeneID" id="85016991"/>
<reference evidence="1 2" key="1">
    <citation type="submission" date="2016-10" db="EMBL/GenBank/DDBJ databases">
        <authorList>
            <person name="Varghese N."/>
            <person name="Submissions S."/>
        </authorList>
    </citation>
    <scope>NUCLEOTIDE SEQUENCE [LARGE SCALE GENOMIC DNA]</scope>
    <source>
        <strain evidence="1 2">DSM 11449</strain>
    </source>
</reference>
<dbReference type="OrthoDB" id="1150363at2"/>
<dbReference type="AlphaFoldDB" id="A0A1H2V6S6"/>
<protein>
    <submittedName>
        <fullName evidence="1">Uncharacterized protein</fullName>
    </submittedName>
</protein>
<dbReference type="RefSeq" id="WP_009641121.1">
    <property type="nucleotide sequence ID" value="NZ_CAUUXI010000085.1"/>
</dbReference>
<evidence type="ECO:0000313" key="2">
    <source>
        <dbReference type="Proteomes" id="UP000182771"/>
    </source>
</evidence>
<gene>
    <name evidence="1" type="ORF">SAMN05444420_10374</name>
</gene>
<dbReference type="EMBL" id="FNND01000003">
    <property type="protein sequence ID" value="SDW63634.1"/>
    <property type="molecule type" value="Genomic_DNA"/>
</dbReference>
<accession>A0A1H2V6S6</accession>
<keyword evidence="2" id="KW-1185">Reference proteome</keyword>